<dbReference type="RefSeq" id="WP_058530335.1">
    <property type="nucleotide sequence ID" value="NZ_CAAAIN010000003.1"/>
</dbReference>
<evidence type="ECO:0000313" key="3">
    <source>
        <dbReference type="Proteomes" id="UP000054608"/>
    </source>
</evidence>
<dbReference type="OrthoDB" id="5637108at2"/>
<comment type="caution">
    <text evidence="2">The sequence shown here is derived from an EMBL/GenBank/DDBJ whole genome shotgun (WGS) entry which is preliminary data.</text>
</comment>
<keyword evidence="3" id="KW-1185">Reference proteome</keyword>
<dbReference type="PATRIC" id="fig|458.5.peg.201"/>
<name>A0A0W0Y0T6_9GAMM</name>
<keyword evidence="1" id="KW-0472">Membrane</keyword>
<dbReference type="Proteomes" id="UP000054608">
    <property type="component" value="Unassembled WGS sequence"/>
</dbReference>
<accession>A0A0W0Y0T6</accession>
<dbReference type="STRING" id="458.Lrub_0196"/>
<reference evidence="2 3" key="1">
    <citation type="submission" date="2015-11" db="EMBL/GenBank/DDBJ databases">
        <title>Genomic analysis of 38 Legionella species identifies large and diverse effector repertoires.</title>
        <authorList>
            <person name="Burstein D."/>
            <person name="Amaro F."/>
            <person name="Zusman T."/>
            <person name="Lifshitz Z."/>
            <person name="Cohen O."/>
            <person name="Gilbert J.A."/>
            <person name="Pupko T."/>
            <person name="Shuman H.A."/>
            <person name="Segal G."/>
        </authorList>
    </citation>
    <scope>NUCLEOTIDE SEQUENCE [LARGE SCALE GENOMIC DNA]</scope>
    <source>
        <strain evidence="2 3">WA-270A-C2</strain>
    </source>
</reference>
<evidence type="ECO:0000313" key="2">
    <source>
        <dbReference type="EMBL" id="KTD50572.1"/>
    </source>
</evidence>
<organism evidence="2 3">
    <name type="scientific">Legionella rubrilucens</name>
    <dbReference type="NCBI Taxonomy" id="458"/>
    <lineage>
        <taxon>Bacteria</taxon>
        <taxon>Pseudomonadati</taxon>
        <taxon>Pseudomonadota</taxon>
        <taxon>Gammaproteobacteria</taxon>
        <taxon>Legionellales</taxon>
        <taxon>Legionellaceae</taxon>
        <taxon>Legionella</taxon>
    </lineage>
</organism>
<keyword evidence="1" id="KW-0812">Transmembrane</keyword>
<dbReference type="AlphaFoldDB" id="A0A0W0Y0T6"/>
<proteinExistence type="predicted"/>
<keyword evidence="1" id="KW-1133">Transmembrane helix</keyword>
<protein>
    <submittedName>
        <fullName evidence="2">Dot/Icm secretion system substrate</fullName>
    </submittedName>
</protein>
<sequence length="585" mass="67153">MSSPTLIIKNTLAHDKKRQAALHAAIDISATMYNCFFHAYALHLMANGQPFPDDLFTVHELDNSEVKALKSIVNSERDLSLFEDYDKVTTGDRQNHLAEKVLVLGVLFRSWFIHRVRNNPKMRDVLFDDRDTVGIPFYYLVESFDAGEDWLREQINTSTNHYEANKIYFDTLHLNRITRSSALSFWEEKGYDNYLRYLNQSWVKVFVHEVEFMLRFNDVSYTIYNKMDACVSSEKKTGGFHLELAIHADYDHFYLIPNENTAAFLEQYNTQHQRSLIERSAVLSLEGHDKVALTKKSPFLLLAVMLPTSELTGKTPLAIMIERLQELQSEIALRRHDKSSPLSIFSDAKNPPDLKDLIPKTAPSASSTAVHPLKSLSDLLSMETMEPLVSAHVLKPPPVESVKPASSEVKWKCQRLTEKETNYAYALYGLEQKVREFKELSEDGKVLRYKEAFDEIDALHQNLKSFWDDYSKSDKKEKAYELFAQKSLAEIAKNRQRIERHRGCGQIVTNLVLGVVGIVIFYFAACAIKWAFNKHFFFKPNTETATIIQTLVENLDKLKTDEAKEVIEEEVINPGLGSECLLPFK</sequence>
<dbReference type="EMBL" id="LNYT01000003">
    <property type="protein sequence ID" value="KTD50572.1"/>
    <property type="molecule type" value="Genomic_DNA"/>
</dbReference>
<evidence type="ECO:0000256" key="1">
    <source>
        <dbReference type="SAM" id="Phobius"/>
    </source>
</evidence>
<feature type="transmembrane region" description="Helical" evidence="1">
    <location>
        <begin position="511"/>
        <end position="532"/>
    </location>
</feature>
<gene>
    <name evidence="2" type="ORF">Lrub_0196</name>
</gene>